<dbReference type="Pfam" id="PF00439">
    <property type="entry name" value="Bromodomain"/>
    <property type="match status" value="2"/>
</dbReference>
<feature type="domain" description="Bromo" evidence="5">
    <location>
        <begin position="291"/>
        <end position="375"/>
    </location>
</feature>
<dbReference type="InterPro" id="IPR036427">
    <property type="entry name" value="Bromodomain-like_sf"/>
</dbReference>
<evidence type="ECO:0000256" key="3">
    <source>
        <dbReference type="PROSITE-ProRule" id="PRU00221"/>
    </source>
</evidence>
<dbReference type="PANTHER" id="PTHR22880">
    <property type="entry name" value="FALZ-RELATED BROMODOMAIN-CONTAINING PROTEINS"/>
    <property type="match status" value="1"/>
</dbReference>
<feature type="region of interest" description="Disordered" evidence="4">
    <location>
        <begin position="226"/>
        <end position="270"/>
    </location>
</feature>
<organism evidence="6 7">
    <name type="scientific">Bondarzewia mesenterica</name>
    <dbReference type="NCBI Taxonomy" id="1095465"/>
    <lineage>
        <taxon>Eukaryota</taxon>
        <taxon>Fungi</taxon>
        <taxon>Dikarya</taxon>
        <taxon>Basidiomycota</taxon>
        <taxon>Agaricomycotina</taxon>
        <taxon>Agaricomycetes</taxon>
        <taxon>Russulales</taxon>
        <taxon>Bondarzewiaceae</taxon>
        <taxon>Bondarzewia</taxon>
    </lineage>
</organism>
<dbReference type="OrthoDB" id="10264376at2759"/>
<feature type="compositionally biased region" description="Acidic residues" evidence="4">
    <location>
        <begin position="588"/>
        <end position="600"/>
    </location>
</feature>
<dbReference type="GO" id="GO:0000785">
    <property type="term" value="C:chromatin"/>
    <property type="evidence" value="ECO:0007669"/>
    <property type="project" value="TreeGrafter"/>
</dbReference>
<sequence>MIPSADKGRVRRRMTRNVDAPKMGLKKLGVESRGLMVDEEGSKEGVVVVGKEDRGRGKKGRKKRGRESLSANKLFRKDELQRQTREIMRDKENLHVWRSLVTNEIVEITNKIDALDAIRAKLDDDILNFQKDDGEEIGRLRGHTGTVKCVQVEDNVCLTGSENGNVRVWDQRRVDEDEWEGGMVHLSDVVEEAEDENAEGVVVEKPNGIRDGEHSYRIMYSQEQQKQRALSQSLHHPMPTGAADAHQASSHTAAAPPPASTSSTVVDASSRTSTLSNVQYKYCLSILRMLKKQKDAFSFRMPVDPVLYNIPHYFQIIKHPMDLSTMEHKLLSSNPIKPNPNPVNPRYFNVAEFEADFCLIVRNCETFNGSEHLITQQGKRLAENFDKMMRAMPAPEIPKPPVIKKPPTPPPLLPPTLIIKKPPCRSSTSVPIIRWNNMENLGRPKREIHPPPPKDLPYADALKKHRRRGKKNNNEQLRFCGKLLDQLHRKQHQNVVGSFAQPVDPVALNILDYPSIIKKPMDLSTMHSKLEGNMYPTAEKFRDDFKLMINNCVKYNGTQSAIAEAGFALQRLFNEKWQNLPPLHPEVSDEEEDEDKEDDE</sequence>
<dbReference type="PROSITE" id="PS50294">
    <property type="entry name" value="WD_REPEATS_REGION"/>
    <property type="match status" value="1"/>
</dbReference>
<feature type="region of interest" description="Disordered" evidence="4">
    <location>
        <begin position="49"/>
        <end position="68"/>
    </location>
</feature>
<protein>
    <recommendedName>
        <fullName evidence="5">Bromo domain-containing protein</fullName>
    </recommendedName>
</protein>
<dbReference type="GO" id="GO:0006355">
    <property type="term" value="P:regulation of DNA-templated transcription"/>
    <property type="evidence" value="ECO:0007669"/>
    <property type="project" value="TreeGrafter"/>
</dbReference>
<dbReference type="GO" id="GO:0005634">
    <property type="term" value="C:nucleus"/>
    <property type="evidence" value="ECO:0007669"/>
    <property type="project" value="TreeGrafter"/>
</dbReference>
<feature type="repeat" description="WD" evidence="3">
    <location>
        <begin position="140"/>
        <end position="170"/>
    </location>
</feature>
<name>A0A4S4LQW0_9AGAM</name>
<comment type="caution">
    <text evidence="6">The sequence shown here is derived from an EMBL/GenBank/DDBJ whole genome shotgun (WGS) entry which is preliminary data.</text>
</comment>
<proteinExistence type="predicted"/>
<feature type="region of interest" description="Disordered" evidence="4">
    <location>
        <begin position="580"/>
        <end position="600"/>
    </location>
</feature>
<evidence type="ECO:0000259" key="5">
    <source>
        <dbReference type="PROSITE" id="PS50014"/>
    </source>
</evidence>
<dbReference type="EMBL" id="SGPL01000311">
    <property type="protein sequence ID" value="THH13988.1"/>
    <property type="molecule type" value="Genomic_DNA"/>
</dbReference>
<keyword evidence="3" id="KW-0853">WD repeat</keyword>
<dbReference type="Gene3D" id="1.20.920.10">
    <property type="entry name" value="Bromodomain-like"/>
    <property type="match status" value="2"/>
</dbReference>
<reference evidence="6 7" key="1">
    <citation type="submission" date="2019-02" db="EMBL/GenBank/DDBJ databases">
        <title>Genome sequencing of the rare red list fungi Bondarzewia mesenterica.</title>
        <authorList>
            <person name="Buettner E."/>
            <person name="Kellner H."/>
        </authorList>
    </citation>
    <scope>NUCLEOTIDE SEQUENCE [LARGE SCALE GENOMIC DNA]</scope>
    <source>
        <strain evidence="6 7">DSM 108281</strain>
    </source>
</reference>
<dbReference type="AlphaFoldDB" id="A0A4S4LQW0"/>
<keyword evidence="7" id="KW-1185">Reference proteome</keyword>
<dbReference type="Proteomes" id="UP000310158">
    <property type="component" value="Unassembled WGS sequence"/>
</dbReference>
<dbReference type="PANTHER" id="PTHR22880:SF225">
    <property type="entry name" value="BROMODOMAIN-CONTAINING PROTEIN BET-1-RELATED"/>
    <property type="match status" value="1"/>
</dbReference>
<accession>A0A4S4LQW0</accession>
<evidence type="ECO:0000256" key="2">
    <source>
        <dbReference type="PROSITE-ProRule" id="PRU00035"/>
    </source>
</evidence>
<dbReference type="SUPFAM" id="SSF47370">
    <property type="entry name" value="Bromodomain"/>
    <property type="match status" value="2"/>
</dbReference>
<dbReference type="SMART" id="SM00320">
    <property type="entry name" value="WD40"/>
    <property type="match status" value="1"/>
</dbReference>
<keyword evidence="1 2" id="KW-0103">Bromodomain</keyword>
<dbReference type="Gene3D" id="6.10.280.220">
    <property type="match status" value="1"/>
</dbReference>
<dbReference type="InterPro" id="IPR036322">
    <property type="entry name" value="WD40_repeat_dom_sf"/>
</dbReference>
<evidence type="ECO:0000313" key="6">
    <source>
        <dbReference type="EMBL" id="THH13988.1"/>
    </source>
</evidence>
<feature type="compositionally biased region" description="Basic residues" evidence="4">
    <location>
        <begin position="56"/>
        <end position="65"/>
    </location>
</feature>
<dbReference type="PROSITE" id="PS50082">
    <property type="entry name" value="WD_REPEATS_2"/>
    <property type="match status" value="1"/>
</dbReference>
<dbReference type="PROSITE" id="PS50014">
    <property type="entry name" value="BROMODOMAIN_2"/>
    <property type="match status" value="2"/>
</dbReference>
<dbReference type="InterPro" id="IPR050935">
    <property type="entry name" value="Bromo_chromatin_reader"/>
</dbReference>
<dbReference type="GO" id="GO:0006338">
    <property type="term" value="P:chromatin remodeling"/>
    <property type="evidence" value="ECO:0007669"/>
    <property type="project" value="TreeGrafter"/>
</dbReference>
<evidence type="ECO:0000256" key="1">
    <source>
        <dbReference type="ARBA" id="ARBA00023117"/>
    </source>
</evidence>
<dbReference type="PRINTS" id="PR00503">
    <property type="entry name" value="BROMODOMAIN"/>
</dbReference>
<dbReference type="SMART" id="SM00297">
    <property type="entry name" value="BROMO"/>
    <property type="match status" value="2"/>
</dbReference>
<feature type="domain" description="Bromo" evidence="5">
    <location>
        <begin position="491"/>
        <end position="563"/>
    </location>
</feature>
<gene>
    <name evidence="6" type="ORF">EW146_g6291</name>
</gene>
<dbReference type="SUPFAM" id="SSF50978">
    <property type="entry name" value="WD40 repeat-like"/>
    <property type="match status" value="1"/>
</dbReference>
<feature type="region of interest" description="Disordered" evidence="4">
    <location>
        <begin position="1"/>
        <end position="21"/>
    </location>
</feature>
<evidence type="ECO:0000313" key="7">
    <source>
        <dbReference type="Proteomes" id="UP000310158"/>
    </source>
</evidence>
<dbReference type="InterPro" id="IPR001680">
    <property type="entry name" value="WD40_rpt"/>
</dbReference>
<evidence type="ECO:0000256" key="4">
    <source>
        <dbReference type="SAM" id="MobiDB-lite"/>
    </source>
</evidence>
<feature type="compositionally biased region" description="Low complexity" evidence="4">
    <location>
        <begin position="242"/>
        <end position="270"/>
    </location>
</feature>
<dbReference type="InterPro" id="IPR001487">
    <property type="entry name" value="Bromodomain"/>
</dbReference>